<dbReference type="InterPro" id="IPR025110">
    <property type="entry name" value="AMP-bd_C"/>
</dbReference>
<feature type="transmembrane region" description="Helical" evidence="2">
    <location>
        <begin position="187"/>
        <end position="208"/>
    </location>
</feature>
<dbReference type="AlphaFoldDB" id="A0A388TIA7"/>
<keyword evidence="5" id="KW-0436">Ligase</keyword>
<comment type="caution">
    <text evidence="5">The sequence shown here is derived from an EMBL/GenBank/DDBJ whole genome shotgun (WGS) entry which is preliminary data.</text>
</comment>
<evidence type="ECO:0000256" key="1">
    <source>
        <dbReference type="ARBA" id="ARBA00024484"/>
    </source>
</evidence>
<dbReference type="Gene3D" id="3.30.300.30">
    <property type="match status" value="1"/>
</dbReference>
<keyword evidence="6" id="KW-1185">Reference proteome</keyword>
<dbReference type="Pfam" id="PF00501">
    <property type="entry name" value="AMP-binding"/>
    <property type="match status" value="1"/>
</dbReference>
<feature type="transmembrane region" description="Helical" evidence="2">
    <location>
        <begin position="63"/>
        <end position="80"/>
    </location>
</feature>
<keyword evidence="2" id="KW-0812">Transmembrane</keyword>
<dbReference type="GO" id="GO:0016020">
    <property type="term" value="C:membrane"/>
    <property type="evidence" value="ECO:0007669"/>
    <property type="project" value="TreeGrafter"/>
</dbReference>
<keyword evidence="2" id="KW-0472">Membrane</keyword>
<keyword evidence="2" id="KW-1133">Transmembrane helix</keyword>
<dbReference type="PANTHER" id="PTHR43272:SF52">
    <property type="entry name" value="AMP-DEPENDENT SYNTHETASE_LIGASE DOMAIN-CONTAINING PROTEIN"/>
    <property type="match status" value="1"/>
</dbReference>
<dbReference type="InterPro" id="IPR045851">
    <property type="entry name" value="AMP-bd_C_sf"/>
</dbReference>
<dbReference type="PANTHER" id="PTHR43272">
    <property type="entry name" value="LONG-CHAIN-FATTY-ACID--COA LIGASE"/>
    <property type="match status" value="1"/>
</dbReference>
<reference evidence="5 6" key="1">
    <citation type="journal article" date="2019" name="ISME J.">
        <title>Genome analyses of uncultured TG2/ZB3 bacteria in 'Margulisbacteria' specifically attached to ectosymbiotic spirochetes of protists in the termite gut.</title>
        <authorList>
            <person name="Utami Y.D."/>
            <person name="Kuwahara H."/>
            <person name="Igai K."/>
            <person name="Murakami T."/>
            <person name="Sugaya K."/>
            <person name="Morikawa T."/>
            <person name="Nagura Y."/>
            <person name="Yuki M."/>
            <person name="Deevong P."/>
            <person name="Inoue T."/>
            <person name="Kihara K."/>
            <person name="Lo N."/>
            <person name="Yamada A."/>
            <person name="Ohkuma M."/>
            <person name="Hongoh Y."/>
        </authorList>
    </citation>
    <scope>NUCLEOTIDE SEQUENCE [LARGE SCALE GENOMIC DNA]</scope>
    <source>
        <strain evidence="5">NkOx7-02</strain>
    </source>
</reference>
<dbReference type="InterPro" id="IPR000873">
    <property type="entry name" value="AMP-dep_synth/lig_dom"/>
</dbReference>
<dbReference type="Proteomes" id="UP000275925">
    <property type="component" value="Unassembled WGS sequence"/>
</dbReference>
<evidence type="ECO:0000313" key="5">
    <source>
        <dbReference type="EMBL" id="GBR76928.1"/>
    </source>
</evidence>
<evidence type="ECO:0000259" key="4">
    <source>
        <dbReference type="Pfam" id="PF13193"/>
    </source>
</evidence>
<dbReference type="InterPro" id="IPR020845">
    <property type="entry name" value="AMP-binding_CS"/>
</dbReference>
<name>A0A388TIA7_9BACT</name>
<dbReference type="PROSITE" id="PS00455">
    <property type="entry name" value="AMP_BINDING"/>
    <property type="match status" value="1"/>
</dbReference>
<dbReference type="Gene3D" id="3.40.50.12780">
    <property type="entry name" value="N-terminal domain of ligase-like"/>
    <property type="match status" value="1"/>
</dbReference>
<comment type="catalytic activity">
    <reaction evidence="1">
        <text>a long-chain fatty acid + ATP + CoA = a long-chain fatty acyl-CoA + AMP + diphosphate</text>
        <dbReference type="Rhea" id="RHEA:15421"/>
        <dbReference type="ChEBI" id="CHEBI:30616"/>
        <dbReference type="ChEBI" id="CHEBI:33019"/>
        <dbReference type="ChEBI" id="CHEBI:57287"/>
        <dbReference type="ChEBI" id="CHEBI:57560"/>
        <dbReference type="ChEBI" id="CHEBI:83139"/>
        <dbReference type="ChEBI" id="CHEBI:456215"/>
        <dbReference type="EC" id="6.2.1.3"/>
    </reaction>
    <physiologicalReaction direction="left-to-right" evidence="1">
        <dbReference type="Rhea" id="RHEA:15422"/>
    </physiologicalReaction>
</comment>
<dbReference type="EMBL" id="BGZO01000066">
    <property type="protein sequence ID" value="GBR76928.1"/>
    <property type="molecule type" value="Genomic_DNA"/>
</dbReference>
<evidence type="ECO:0000259" key="3">
    <source>
        <dbReference type="Pfam" id="PF00501"/>
    </source>
</evidence>
<accession>A0A388TIA7</accession>
<feature type="domain" description="AMP-dependent synthetase/ligase" evidence="3">
    <location>
        <begin position="9"/>
        <end position="377"/>
    </location>
</feature>
<gene>
    <name evidence="5" type="ORF">NO2_1400</name>
</gene>
<dbReference type="InterPro" id="IPR042099">
    <property type="entry name" value="ANL_N_sf"/>
</dbReference>
<dbReference type="SUPFAM" id="SSF56801">
    <property type="entry name" value="Acetyl-CoA synthetase-like"/>
    <property type="match status" value="1"/>
</dbReference>
<proteinExistence type="predicted"/>
<dbReference type="Pfam" id="PF13193">
    <property type="entry name" value="AMP-binding_C"/>
    <property type="match status" value="1"/>
</dbReference>
<organism evidence="5 6">
    <name type="scientific">Candidatus Termititenax persephonae</name>
    <dbReference type="NCBI Taxonomy" id="2218525"/>
    <lineage>
        <taxon>Bacteria</taxon>
        <taxon>Bacillati</taxon>
        <taxon>Candidatus Margulisiibacteriota</taxon>
        <taxon>Candidatus Termititenacia</taxon>
        <taxon>Candidatus Termititenacales</taxon>
        <taxon>Candidatus Termititenacaceae</taxon>
        <taxon>Candidatus Termititenax</taxon>
    </lineage>
</organism>
<dbReference type="GO" id="GO:0004467">
    <property type="term" value="F:long-chain fatty acid-CoA ligase activity"/>
    <property type="evidence" value="ECO:0007669"/>
    <property type="project" value="UniProtKB-EC"/>
</dbReference>
<feature type="domain" description="AMP-binding enzyme C-terminal" evidence="4">
    <location>
        <begin position="430"/>
        <end position="507"/>
    </location>
</feature>
<evidence type="ECO:0000313" key="6">
    <source>
        <dbReference type="Proteomes" id="UP000275925"/>
    </source>
</evidence>
<protein>
    <submittedName>
        <fullName evidence="5">Long-chain-fatty-acid--CoA ligase</fullName>
    </submittedName>
</protein>
<evidence type="ECO:0000256" key="2">
    <source>
        <dbReference type="SAM" id="Phobius"/>
    </source>
</evidence>
<sequence length="526" mass="58092">MANFFALVREVAERQPAALCFAVSGQSYGAVWRRVQYRAAALRARGLKKGDVLGILSKNSPDWCVTFTAAMGLGVLALVLDTNLSSATHREMLAHVQAKLVCVSPEFAAVDYGIPQYAIEMADPAAVFEPEPVDDADLAALFYTSGTTGEPKVVPLTQANLLKTTLACIERFHAVPSDMFMTILPLYHVYGLVAGFLGAYLSGASIVFQNSLKASDILGTLARQPITIFSAVPQLWEIFLDRLLKKIKSESPPKHAFFVFVLNNAPSLRHLGLGRLLDKLFYPVHQVFGLKLRLLISGGSRLRLRYCLYYKRLGFNLTEGYGLTETTGPICVGKIKNATPICVGLPLPGNQVAIRQPDKHGIGEIWLKGDAVMPGYYQNPEATREAFDADGWFQTGDLGLLDRHGELHIRGRSKNVIVLDSGKNVYPEDIESRYLQSPLVEEIAIFGRRISSRETVYAVVVPAEKNQDSREQLKAEFKKLGHGLPTYKRIGRFAVSFNPLPRTSTQKVKVHEVIQRLEAGEYQAAD</sequence>